<protein>
    <submittedName>
        <fullName evidence="2">Nuclear protein SET</fullName>
    </submittedName>
</protein>
<dbReference type="STRING" id="869212.Turpa_3710"/>
<evidence type="ECO:0000313" key="3">
    <source>
        <dbReference type="Proteomes" id="UP000006048"/>
    </source>
</evidence>
<accession>I4BAN7</accession>
<evidence type="ECO:0000313" key="2">
    <source>
        <dbReference type="EMBL" id="AFM14344.1"/>
    </source>
</evidence>
<dbReference type="Gene3D" id="2.170.270.10">
    <property type="entry name" value="SET domain"/>
    <property type="match status" value="1"/>
</dbReference>
<dbReference type="PANTHER" id="PTHR12350:SF19">
    <property type="entry name" value="SET DOMAIN-CONTAINING PROTEIN"/>
    <property type="match status" value="1"/>
</dbReference>
<keyword evidence="3" id="KW-1185">Reference proteome</keyword>
<dbReference type="RefSeq" id="WP_014804821.1">
    <property type="nucleotide sequence ID" value="NC_018020.1"/>
</dbReference>
<dbReference type="Pfam" id="PF00856">
    <property type="entry name" value="SET"/>
    <property type="match status" value="1"/>
</dbReference>
<dbReference type="AlphaFoldDB" id="I4BAN7"/>
<dbReference type="PANTHER" id="PTHR12350">
    <property type="entry name" value="HISTONE-LYSINE N-METHYLTRANSFERASE-RELATED"/>
    <property type="match status" value="1"/>
</dbReference>
<organism evidence="2 3">
    <name type="scientific">Turneriella parva (strain ATCC BAA-1111 / DSM 21527 / NCTC 11395 / H)</name>
    <name type="common">Leptospira parva</name>
    <dbReference type="NCBI Taxonomy" id="869212"/>
    <lineage>
        <taxon>Bacteria</taxon>
        <taxon>Pseudomonadati</taxon>
        <taxon>Spirochaetota</taxon>
        <taxon>Spirochaetia</taxon>
        <taxon>Leptospirales</taxon>
        <taxon>Leptospiraceae</taxon>
        <taxon>Turneriella</taxon>
    </lineage>
</organism>
<dbReference type="InterPro" id="IPR053201">
    <property type="entry name" value="Flavunoidine_N-MTase"/>
</dbReference>
<sequence>MLNPKIEVRGSDIEGRGLFAREPIAAGEFIWQKDDGERAYSQAEIDAMAPEQRKNFYNYSYQTGPDEFYGTPEGKAGDDADYMNHSCDPNTWFEPDNSMTARRDIAKGEEITYDYATSEARADFTLQCRCGSPVCRHTVRGDDMRRIAELQQRYAGHAMAHTIAIT</sequence>
<dbReference type="KEGG" id="tpx:Turpa_3710"/>
<dbReference type="PROSITE" id="PS50280">
    <property type="entry name" value="SET"/>
    <property type="match status" value="1"/>
</dbReference>
<dbReference type="Proteomes" id="UP000006048">
    <property type="component" value="Chromosome"/>
</dbReference>
<evidence type="ECO:0000259" key="1">
    <source>
        <dbReference type="PROSITE" id="PS50280"/>
    </source>
</evidence>
<proteinExistence type="predicted"/>
<feature type="domain" description="SET" evidence="1">
    <location>
        <begin position="4"/>
        <end position="116"/>
    </location>
</feature>
<dbReference type="InterPro" id="IPR001214">
    <property type="entry name" value="SET_dom"/>
</dbReference>
<gene>
    <name evidence="2" type="ordered locus">Turpa_3710</name>
</gene>
<name>I4BAN7_TURPD</name>
<reference evidence="2 3" key="1">
    <citation type="submission" date="2012-06" db="EMBL/GenBank/DDBJ databases">
        <title>The complete chromosome of genome of Turneriella parva DSM 21527.</title>
        <authorList>
            <consortium name="US DOE Joint Genome Institute (JGI-PGF)"/>
            <person name="Lucas S."/>
            <person name="Han J."/>
            <person name="Lapidus A."/>
            <person name="Bruce D."/>
            <person name="Goodwin L."/>
            <person name="Pitluck S."/>
            <person name="Peters L."/>
            <person name="Kyrpides N."/>
            <person name="Mavromatis K."/>
            <person name="Ivanova N."/>
            <person name="Mikhailova N."/>
            <person name="Chertkov O."/>
            <person name="Detter J.C."/>
            <person name="Tapia R."/>
            <person name="Han C."/>
            <person name="Land M."/>
            <person name="Hauser L."/>
            <person name="Markowitz V."/>
            <person name="Cheng J.-F."/>
            <person name="Hugenholtz P."/>
            <person name="Woyke T."/>
            <person name="Wu D."/>
            <person name="Gronow S."/>
            <person name="Wellnitz S."/>
            <person name="Brambilla E."/>
            <person name="Klenk H.-P."/>
            <person name="Eisen J.A."/>
        </authorList>
    </citation>
    <scope>NUCLEOTIDE SEQUENCE [LARGE SCALE GENOMIC DNA]</scope>
    <source>
        <strain evidence="3">ATCC BAA-1111 / DSM 21527 / NCTC 11395 / H</strain>
    </source>
</reference>
<dbReference type="SMART" id="SM00317">
    <property type="entry name" value="SET"/>
    <property type="match status" value="1"/>
</dbReference>
<dbReference type="OrthoDB" id="166979at2"/>
<dbReference type="HOGENOM" id="CLU_133663_0_0_12"/>
<dbReference type="SUPFAM" id="SSF82199">
    <property type="entry name" value="SET domain"/>
    <property type="match status" value="1"/>
</dbReference>
<dbReference type="EMBL" id="CP002959">
    <property type="protein sequence ID" value="AFM14344.1"/>
    <property type="molecule type" value="Genomic_DNA"/>
</dbReference>
<dbReference type="InterPro" id="IPR046341">
    <property type="entry name" value="SET_dom_sf"/>
</dbReference>